<dbReference type="RefSeq" id="WP_344486576.1">
    <property type="nucleotide sequence ID" value="NZ_BAAAQF010000007.1"/>
</dbReference>
<accession>A0ABN2GU24</accession>
<feature type="compositionally biased region" description="Polar residues" evidence="1">
    <location>
        <begin position="263"/>
        <end position="272"/>
    </location>
</feature>
<gene>
    <name evidence="3" type="ORF">GCM10009830_24490</name>
</gene>
<reference evidence="3 4" key="1">
    <citation type="journal article" date="2019" name="Int. J. Syst. Evol. Microbiol.">
        <title>The Global Catalogue of Microorganisms (GCM) 10K type strain sequencing project: providing services to taxonomists for standard genome sequencing and annotation.</title>
        <authorList>
            <consortium name="The Broad Institute Genomics Platform"/>
            <consortium name="The Broad Institute Genome Sequencing Center for Infectious Disease"/>
            <person name="Wu L."/>
            <person name="Ma J."/>
        </authorList>
    </citation>
    <scope>NUCLEOTIDE SEQUENCE [LARGE SCALE GENOMIC DNA]</scope>
    <source>
        <strain evidence="3 4">JCM 16001</strain>
    </source>
</reference>
<feature type="domain" description="Nucleoside phosphorylase" evidence="2">
    <location>
        <begin position="43"/>
        <end position="245"/>
    </location>
</feature>
<dbReference type="EMBL" id="BAAAQF010000007">
    <property type="protein sequence ID" value="GAA1676841.1"/>
    <property type="molecule type" value="Genomic_DNA"/>
</dbReference>
<evidence type="ECO:0000313" key="3">
    <source>
        <dbReference type="EMBL" id="GAA1676841.1"/>
    </source>
</evidence>
<dbReference type="InterPro" id="IPR000845">
    <property type="entry name" value="Nucleoside_phosphorylase_d"/>
</dbReference>
<dbReference type="InterPro" id="IPR035994">
    <property type="entry name" value="Nucleoside_phosphorylase_sf"/>
</dbReference>
<feature type="region of interest" description="Disordered" evidence="1">
    <location>
        <begin position="252"/>
        <end position="309"/>
    </location>
</feature>
<name>A0ABN2GU24_9ACTN</name>
<sequence>MTTSPTAVICTPLELEHRAVRDLLGGSPAEERRGDSVYELHDFRGRKVQWRLVLALTGRRNEDTSAAVGEALDTWRPQVLLLVGVGGGLRDARVGDVVAATKVYGYEGGQDTDLGLRPRIDSLPTSRILKEQGERVSIEGTWIWRADPEALSAPTVHHRPIASGGKVVTGSTSYTAELIREHCGDATAIDMEGYGAMAAARRARGVEATVIRGVSDLLDDKDKETDRQTQPMAARRAAAFALALLDRYDPEPAERAPAPRAPQSGSTYNFSPGQGGNMNVGSIGDNTTTHIGSIGANSTGRVYRPYEGP</sequence>
<dbReference type="PANTHER" id="PTHR46832">
    <property type="entry name" value="5'-METHYLTHIOADENOSINE/S-ADENOSYLHOMOCYSTEINE NUCLEOSIDASE"/>
    <property type="match status" value="1"/>
</dbReference>
<evidence type="ECO:0000313" key="4">
    <source>
        <dbReference type="Proteomes" id="UP001499851"/>
    </source>
</evidence>
<keyword evidence="4" id="KW-1185">Reference proteome</keyword>
<dbReference type="PANTHER" id="PTHR46832:SF1">
    <property type="entry name" value="5'-METHYLTHIOADENOSINE_S-ADENOSYLHOMOCYSTEINE NUCLEOSIDASE"/>
    <property type="match status" value="1"/>
</dbReference>
<dbReference type="Pfam" id="PF01048">
    <property type="entry name" value="PNP_UDP_1"/>
    <property type="match status" value="1"/>
</dbReference>
<comment type="caution">
    <text evidence="3">The sequence shown here is derived from an EMBL/GenBank/DDBJ whole genome shotgun (WGS) entry which is preliminary data.</text>
</comment>
<feature type="compositionally biased region" description="Polar residues" evidence="1">
    <location>
        <begin position="279"/>
        <end position="300"/>
    </location>
</feature>
<organism evidence="3 4">
    <name type="scientific">Glycomyces endophyticus</name>
    <dbReference type="NCBI Taxonomy" id="480996"/>
    <lineage>
        <taxon>Bacteria</taxon>
        <taxon>Bacillati</taxon>
        <taxon>Actinomycetota</taxon>
        <taxon>Actinomycetes</taxon>
        <taxon>Glycomycetales</taxon>
        <taxon>Glycomycetaceae</taxon>
        <taxon>Glycomyces</taxon>
    </lineage>
</organism>
<dbReference type="SUPFAM" id="SSF53167">
    <property type="entry name" value="Purine and uridine phosphorylases"/>
    <property type="match status" value="1"/>
</dbReference>
<evidence type="ECO:0000259" key="2">
    <source>
        <dbReference type="Pfam" id="PF01048"/>
    </source>
</evidence>
<dbReference type="Proteomes" id="UP001499851">
    <property type="component" value="Unassembled WGS sequence"/>
</dbReference>
<proteinExistence type="predicted"/>
<dbReference type="Gene3D" id="3.40.50.1580">
    <property type="entry name" value="Nucleoside phosphorylase domain"/>
    <property type="match status" value="1"/>
</dbReference>
<protein>
    <recommendedName>
        <fullName evidence="2">Nucleoside phosphorylase domain-containing protein</fullName>
    </recommendedName>
</protein>
<evidence type="ECO:0000256" key="1">
    <source>
        <dbReference type="SAM" id="MobiDB-lite"/>
    </source>
</evidence>